<gene>
    <name evidence="1" type="ORF">SAMN02745124_00612</name>
</gene>
<dbReference type="InterPro" id="IPR027417">
    <property type="entry name" value="P-loop_NTPase"/>
</dbReference>
<dbReference type="RefSeq" id="WP_073373338.1">
    <property type="nucleotide sequence ID" value="NZ_FQXS01000002.1"/>
</dbReference>
<sequence>MFAEKLYRYAIDRINGRFISGWSFHRIFTNRPVAVRVAADGHDLGTFSCREYRRDLKEQGLHPSGCCGFDFSFPADFDPRRYSALHLYFDSSSRPLVSLDCRELPLLAPIPGRPIFFMHIPKTAGTSFNAFVRQCFAGSEYFTHIERLAQQQRRQITVRARFLSGHLPWREIVEVIEPAHYDLYALLREPVAHLHSHLNYVRRVHTDAEHEHHFLFRHNDTIRAMGTRLAAIDFSDTDQLQRFVADLSGYQCDFFDNIQTRYFLDHRPERVTEADYRQAVETVERFTAIGLTEYYHHFQDRFCRHLGLPAQQQTPRSNRSQRYHLFDCDTPEIMKIIDPLVCFDRRLYDLIVCRDQQIGGPKLS</sequence>
<dbReference type="AlphaFoldDB" id="A0A1M5T5E0"/>
<dbReference type="Proteomes" id="UP000184139">
    <property type="component" value="Unassembled WGS sequence"/>
</dbReference>
<dbReference type="Gene3D" id="3.40.50.300">
    <property type="entry name" value="P-loop containing nucleotide triphosphate hydrolases"/>
    <property type="match status" value="1"/>
</dbReference>
<protein>
    <recommendedName>
        <fullName evidence="3">Sulfotransferase family protein</fullName>
    </recommendedName>
</protein>
<name>A0A1M5T5E0_9BACT</name>
<keyword evidence="2" id="KW-1185">Reference proteome</keyword>
<evidence type="ECO:0000313" key="1">
    <source>
        <dbReference type="EMBL" id="SHH45959.1"/>
    </source>
</evidence>
<organism evidence="1 2">
    <name type="scientific">Desulfofustis glycolicus DSM 9705</name>
    <dbReference type="NCBI Taxonomy" id="1121409"/>
    <lineage>
        <taxon>Bacteria</taxon>
        <taxon>Pseudomonadati</taxon>
        <taxon>Thermodesulfobacteriota</taxon>
        <taxon>Desulfobulbia</taxon>
        <taxon>Desulfobulbales</taxon>
        <taxon>Desulfocapsaceae</taxon>
        <taxon>Desulfofustis</taxon>
    </lineage>
</organism>
<reference evidence="1 2" key="1">
    <citation type="submission" date="2016-11" db="EMBL/GenBank/DDBJ databases">
        <authorList>
            <person name="Jaros S."/>
            <person name="Januszkiewicz K."/>
            <person name="Wedrychowicz H."/>
        </authorList>
    </citation>
    <scope>NUCLEOTIDE SEQUENCE [LARGE SCALE GENOMIC DNA]</scope>
    <source>
        <strain evidence="1 2">DSM 9705</strain>
    </source>
</reference>
<dbReference type="EMBL" id="FQXS01000002">
    <property type="protein sequence ID" value="SHH45959.1"/>
    <property type="molecule type" value="Genomic_DNA"/>
</dbReference>
<accession>A0A1M5T5E0</accession>
<evidence type="ECO:0000313" key="2">
    <source>
        <dbReference type="Proteomes" id="UP000184139"/>
    </source>
</evidence>
<dbReference type="STRING" id="1121409.SAMN02745124_00612"/>
<proteinExistence type="predicted"/>
<evidence type="ECO:0008006" key="3">
    <source>
        <dbReference type="Google" id="ProtNLM"/>
    </source>
</evidence>
<dbReference type="OrthoDB" id="1407035at2"/>